<dbReference type="EMBL" id="GG662762">
    <property type="protein sequence ID" value="EWS75334.1"/>
    <property type="molecule type" value="Genomic_DNA"/>
</dbReference>
<proteinExistence type="predicted"/>
<evidence type="ECO:0000313" key="2">
    <source>
        <dbReference type="Proteomes" id="UP000009168"/>
    </source>
</evidence>
<gene>
    <name evidence="1" type="ORF">TTHERM_001031223</name>
</gene>
<organism evidence="1 2">
    <name type="scientific">Tetrahymena thermophila (strain SB210)</name>
    <dbReference type="NCBI Taxonomy" id="312017"/>
    <lineage>
        <taxon>Eukaryota</taxon>
        <taxon>Sar</taxon>
        <taxon>Alveolata</taxon>
        <taxon>Ciliophora</taxon>
        <taxon>Intramacronucleata</taxon>
        <taxon>Oligohymenophorea</taxon>
        <taxon>Hymenostomatida</taxon>
        <taxon>Tetrahymenina</taxon>
        <taxon>Tetrahymenidae</taxon>
        <taxon>Tetrahymena</taxon>
    </lineage>
</organism>
<keyword evidence="2" id="KW-1185">Reference proteome</keyword>
<reference evidence="2" key="1">
    <citation type="journal article" date="2006" name="PLoS Biol.">
        <title>Macronuclear genome sequence of the ciliate Tetrahymena thermophila, a model eukaryote.</title>
        <authorList>
            <person name="Eisen J.A."/>
            <person name="Coyne R.S."/>
            <person name="Wu M."/>
            <person name="Wu D."/>
            <person name="Thiagarajan M."/>
            <person name="Wortman J.R."/>
            <person name="Badger J.H."/>
            <person name="Ren Q."/>
            <person name="Amedeo P."/>
            <person name="Jones K.M."/>
            <person name="Tallon L.J."/>
            <person name="Delcher A.L."/>
            <person name="Salzberg S.L."/>
            <person name="Silva J.C."/>
            <person name="Haas B.J."/>
            <person name="Majoros W.H."/>
            <person name="Farzad M."/>
            <person name="Carlton J.M."/>
            <person name="Smith R.K. Jr."/>
            <person name="Garg J."/>
            <person name="Pearlman R.E."/>
            <person name="Karrer K.M."/>
            <person name="Sun L."/>
            <person name="Manning G."/>
            <person name="Elde N.C."/>
            <person name="Turkewitz A.P."/>
            <person name="Asai D.J."/>
            <person name="Wilkes D.E."/>
            <person name="Wang Y."/>
            <person name="Cai H."/>
            <person name="Collins K."/>
            <person name="Stewart B.A."/>
            <person name="Lee S.R."/>
            <person name="Wilamowska K."/>
            <person name="Weinberg Z."/>
            <person name="Ruzzo W.L."/>
            <person name="Wloga D."/>
            <person name="Gaertig J."/>
            <person name="Frankel J."/>
            <person name="Tsao C.-C."/>
            <person name="Gorovsky M.A."/>
            <person name="Keeling P.J."/>
            <person name="Waller R.F."/>
            <person name="Patron N.J."/>
            <person name="Cherry J.M."/>
            <person name="Stover N.A."/>
            <person name="Krieger C.J."/>
            <person name="del Toro C."/>
            <person name="Ryder H.F."/>
            <person name="Williamson S.C."/>
            <person name="Barbeau R.A."/>
            <person name="Hamilton E.P."/>
            <person name="Orias E."/>
        </authorList>
    </citation>
    <scope>NUCLEOTIDE SEQUENCE [LARGE SCALE GENOMIC DNA]</scope>
    <source>
        <strain evidence="2">SB210</strain>
    </source>
</reference>
<evidence type="ECO:0000313" key="1">
    <source>
        <dbReference type="EMBL" id="EWS75334.1"/>
    </source>
</evidence>
<accession>W7XKY2</accession>
<dbReference type="InParanoid" id="W7XKY2"/>
<sequence length="73" mass="8950">MMNQCVKLKISLRLRIKIIINFLNKKGLRAMVRQQKQPIIRKQLIQKICLKFYFIAYRPLLNKICDYHFELRN</sequence>
<dbReference type="GeneID" id="24441478"/>
<dbReference type="RefSeq" id="XP_012652123.1">
    <property type="nucleotide sequence ID" value="XM_012796669.1"/>
</dbReference>
<name>W7XKY2_TETTS</name>
<protein>
    <submittedName>
        <fullName evidence="1">Uncharacterized protein</fullName>
    </submittedName>
</protein>
<dbReference type="AlphaFoldDB" id="W7XKY2"/>
<dbReference type="Proteomes" id="UP000009168">
    <property type="component" value="Unassembled WGS sequence"/>
</dbReference>
<dbReference type="KEGG" id="tet:TTHERM_001031223"/>